<dbReference type="GO" id="GO:0005829">
    <property type="term" value="C:cytosol"/>
    <property type="evidence" value="ECO:0007669"/>
    <property type="project" value="TreeGrafter"/>
</dbReference>
<dbReference type="GO" id="GO:0006260">
    <property type="term" value="P:DNA replication"/>
    <property type="evidence" value="ECO:0007669"/>
    <property type="project" value="InterPro"/>
</dbReference>
<dbReference type="PROSITE" id="PS51199">
    <property type="entry name" value="SF4_HELICASE"/>
    <property type="match status" value="1"/>
</dbReference>
<dbReference type="GO" id="GO:0003678">
    <property type="term" value="F:DNA helicase activity"/>
    <property type="evidence" value="ECO:0007669"/>
    <property type="project" value="InterPro"/>
</dbReference>
<keyword evidence="2" id="KW-0347">Helicase</keyword>
<evidence type="ECO:0000313" key="3">
    <source>
        <dbReference type="Proteomes" id="UP000244943"/>
    </source>
</evidence>
<dbReference type="AlphaFoldDB" id="A0A2U3RBQ4"/>
<dbReference type="InterPro" id="IPR027417">
    <property type="entry name" value="P-loop_NTPase"/>
</dbReference>
<dbReference type="PANTHER" id="PTHR30153:SF2">
    <property type="entry name" value="REPLICATIVE DNA HELICASE"/>
    <property type="match status" value="1"/>
</dbReference>
<sequence length="62" mass="6849">MQEISEITQSLKALAKDLNIPVIALSQLSRAVEQRTDKKPLLSDLRESGSIEQDADIVMPTL</sequence>
<dbReference type="SUPFAM" id="SSF52540">
    <property type="entry name" value="P-loop containing nucleoside triphosphate hydrolases"/>
    <property type="match status" value="1"/>
</dbReference>
<organism evidence="2 3">
    <name type="scientific">Orientia tsutsugamushi</name>
    <name type="common">Rickettsia tsutsugamushi</name>
    <dbReference type="NCBI Taxonomy" id="784"/>
    <lineage>
        <taxon>Bacteria</taxon>
        <taxon>Pseudomonadati</taxon>
        <taxon>Pseudomonadota</taxon>
        <taxon>Alphaproteobacteria</taxon>
        <taxon>Rickettsiales</taxon>
        <taxon>Rickettsiaceae</taxon>
        <taxon>Rickettsieae</taxon>
        <taxon>Orientia</taxon>
    </lineage>
</organism>
<dbReference type="PANTHER" id="PTHR30153">
    <property type="entry name" value="REPLICATIVE DNA HELICASE DNAB"/>
    <property type="match status" value="1"/>
</dbReference>
<proteinExistence type="predicted"/>
<dbReference type="Pfam" id="PF03796">
    <property type="entry name" value="DnaB_C"/>
    <property type="match status" value="1"/>
</dbReference>
<keyword evidence="2" id="KW-0547">Nucleotide-binding</keyword>
<name>A0A2U3RBQ4_ORITS</name>
<dbReference type="GO" id="GO:0005524">
    <property type="term" value="F:ATP binding"/>
    <property type="evidence" value="ECO:0007669"/>
    <property type="project" value="InterPro"/>
</dbReference>
<feature type="domain" description="SF4 helicase" evidence="1">
    <location>
        <begin position="1"/>
        <end position="62"/>
    </location>
</feature>
<reference evidence="3" key="1">
    <citation type="submission" date="2018-03" db="EMBL/GenBank/DDBJ databases">
        <authorList>
            <person name="Batty M. E."/>
            <person name="Batty M E."/>
        </authorList>
    </citation>
    <scope>NUCLEOTIDE SEQUENCE [LARGE SCALE GENOMIC DNA]</scope>
</reference>
<protein>
    <submittedName>
        <fullName evidence="2">Replicative DNA helicase</fullName>
    </submittedName>
</protein>
<dbReference type="EMBL" id="LS398552">
    <property type="protein sequence ID" value="SPR10651.1"/>
    <property type="molecule type" value="Genomic_DNA"/>
</dbReference>
<evidence type="ECO:0000313" key="2">
    <source>
        <dbReference type="EMBL" id="SPR10651.1"/>
    </source>
</evidence>
<dbReference type="InterPro" id="IPR007694">
    <property type="entry name" value="DNA_helicase_DnaB-like_C"/>
</dbReference>
<keyword evidence="2" id="KW-0067">ATP-binding</keyword>
<dbReference type="Proteomes" id="UP000244943">
    <property type="component" value="Chromosome I"/>
</dbReference>
<dbReference type="Gene3D" id="3.40.50.300">
    <property type="entry name" value="P-loop containing nucleotide triphosphate hydrolases"/>
    <property type="match status" value="1"/>
</dbReference>
<gene>
    <name evidence="2" type="primary">dnaB</name>
    <name evidence="2" type="ORF">UT76HP_01792</name>
</gene>
<evidence type="ECO:0000259" key="1">
    <source>
        <dbReference type="PROSITE" id="PS51199"/>
    </source>
</evidence>
<accession>A0A2U3RBQ4</accession>
<keyword evidence="2" id="KW-0378">Hydrolase</keyword>